<evidence type="ECO:0000313" key="3">
    <source>
        <dbReference type="Proteomes" id="UP000645828"/>
    </source>
</evidence>
<name>A0A811YAW4_NYCPR</name>
<organism evidence="2 3">
    <name type="scientific">Nyctereutes procyonoides</name>
    <name type="common">Raccoon dog</name>
    <name type="synonym">Canis procyonoides</name>
    <dbReference type="NCBI Taxonomy" id="34880"/>
    <lineage>
        <taxon>Eukaryota</taxon>
        <taxon>Metazoa</taxon>
        <taxon>Chordata</taxon>
        <taxon>Craniata</taxon>
        <taxon>Vertebrata</taxon>
        <taxon>Euteleostomi</taxon>
        <taxon>Mammalia</taxon>
        <taxon>Eutheria</taxon>
        <taxon>Laurasiatheria</taxon>
        <taxon>Carnivora</taxon>
        <taxon>Caniformia</taxon>
        <taxon>Canidae</taxon>
        <taxon>Nyctereutes</taxon>
    </lineage>
</organism>
<keyword evidence="3" id="KW-1185">Reference proteome</keyword>
<proteinExistence type="predicted"/>
<reference evidence="2" key="1">
    <citation type="submission" date="2020-12" db="EMBL/GenBank/DDBJ databases">
        <authorList>
            <consortium name="Molecular Ecology Group"/>
        </authorList>
    </citation>
    <scope>NUCLEOTIDE SEQUENCE</scope>
    <source>
        <strain evidence="2">TBG_1078</strain>
    </source>
</reference>
<gene>
    <name evidence="2" type="ORF">NYPRO_LOCUS5392</name>
</gene>
<sequence>MLPCLSSAWKQAWVSAAVDARPSCSGPSSGSRAGGSQATEGHTWPYLGEGGRAAGDCSPCPEPLTPCPPWEATAVIRPL</sequence>
<dbReference type="AlphaFoldDB" id="A0A811YAW4"/>
<evidence type="ECO:0000256" key="1">
    <source>
        <dbReference type="SAM" id="MobiDB-lite"/>
    </source>
</evidence>
<feature type="compositionally biased region" description="Low complexity" evidence="1">
    <location>
        <begin position="21"/>
        <end position="36"/>
    </location>
</feature>
<feature type="region of interest" description="Disordered" evidence="1">
    <location>
        <begin position="21"/>
        <end position="47"/>
    </location>
</feature>
<comment type="caution">
    <text evidence="2">The sequence shown here is derived from an EMBL/GenBank/DDBJ whole genome shotgun (WGS) entry which is preliminary data.</text>
</comment>
<evidence type="ECO:0000313" key="2">
    <source>
        <dbReference type="EMBL" id="CAD7672596.1"/>
    </source>
</evidence>
<dbReference type="Proteomes" id="UP000645828">
    <property type="component" value="Unassembled WGS sequence"/>
</dbReference>
<dbReference type="EMBL" id="CAJHUB010000666">
    <property type="protein sequence ID" value="CAD7672596.1"/>
    <property type="molecule type" value="Genomic_DNA"/>
</dbReference>
<accession>A0A811YAW4</accession>
<protein>
    <submittedName>
        <fullName evidence="2">(raccoon dog) hypothetical protein</fullName>
    </submittedName>
</protein>